<evidence type="ECO:0000256" key="2">
    <source>
        <dbReference type="SAM" id="SignalP"/>
    </source>
</evidence>
<reference evidence="3 4" key="1">
    <citation type="journal article" date="2022" name="Nat. Genet.">
        <title>Improved pea reference genome and pan-genome highlight genomic features and evolutionary characteristics.</title>
        <authorList>
            <person name="Yang T."/>
            <person name="Liu R."/>
            <person name="Luo Y."/>
            <person name="Hu S."/>
            <person name="Wang D."/>
            <person name="Wang C."/>
            <person name="Pandey M.K."/>
            <person name="Ge S."/>
            <person name="Xu Q."/>
            <person name="Li N."/>
            <person name="Li G."/>
            <person name="Huang Y."/>
            <person name="Saxena R.K."/>
            <person name="Ji Y."/>
            <person name="Li M."/>
            <person name="Yan X."/>
            <person name="He Y."/>
            <person name="Liu Y."/>
            <person name="Wang X."/>
            <person name="Xiang C."/>
            <person name="Varshney R.K."/>
            <person name="Ding H."/>
            <person name="Gao S."/>
            <person name="Zong X."/>
        </authorList>
    </citation>
    <scope>NUCLEOTIDE SEQUENCE [LARGE SCALE GENOMIC DNA]</scope>
    <source>
        <strain evidence="3 4">cv. Zhongwan 6</strain>
    </source>
</reference>
<organism evidence="3 4">
    <name type="scientific">Pisum sativum</name>
    <name type="common">Garden pea</name>
    <name type="synonym">Lathyrus oleraceus</name>
    <dbReference type="NCBI Taxonomy" id="3888"/>
    <lineage>
        <taxon>Eukaryota</taxon>
        <taxon>Viridiplantae</taxon>
        <taxon>Streptophyta</taxon>
        <taxon>Embryophyta</taxon>
        <taxon>Tracheophyta</taxon>
        <taxon>Spermatophyta</taxon>
        <taxon>Magnoliopsida</taxon>
        <taxon>eudicotyledons</taxon>
        <taxon>Gunneridae</taxon>
        <taxon>Pentapetalae</taxon>
        <taxon>rosids</taxon>
        <taxon>fabids</taxon>
        <taxon>Fabales</taxon>
        <taxon>Fabaceae</taxon>
        <taxon>Papilionoideae</taxon>
        <taxon>50 kb inversion clade</taxon>
        <taxon>NPAAA clade</taxon>
        <taxon>Hologalegina</taxon>
        <taxon>IRL clade</taxon>
        <taxon>Fabeae</taxon>
        <taxon>Lathyrus</taxon>
    </lineage>
</organism>
<evidence type="ECO:0000256" key="1">
    <source>
        <dbReference type="SAM" id="MobiDB-lite"/>
    </source>
</evidence>
<accession>A0A9D4WUV7</accession>
<dbReference type="AlphaFoldDB" id="A0A9D4WUV7"/>
<dbReference type="Gramene" id="Psat05G0409600-T3">
    <property type="protein sequence ID" value="KAI5408123.1"/>
    <property type="gene ID" value="KIW84_054096"/>
</dbReference>
<keyword evidence="4" id="KW-1185">Reference proteome</keyword>
<dbReference type="Proteomes" id="UP001058974">
    <property type="component" value="Chromosome 5"/>
</dbReference>
<feature type="signal peptide" evidence="2">
    <location>
        <begin position="1"/>
        <end position="19"/>
    </location>
</feature>
<sequence length="119" mass="13459">CTRNIHITIACVFTSLSFSMELDIGVTHSDFTLDEYWFASDTSSGYLEDAITGWDIWCKQHNLPSKEDQLLEDHKKSSSSSQNHAVKHDSPQRSCCTSKESHENDASISSTQLFYSFNT</sequence>
<keyword evidence="2" id="KW-0732">Signal</keyword>
<feature type="region of interest" description="Disordered" evidence="1">
    <location>
        <begin position="69"/>
        <end position="107"/>
    </location>
</feature>
<protein>
    <submittedName>
        <fullName evidence="3">Uncharacterized protein</fullName>
    </submittedName>
</protein>
<proteinExistence type="predicted"/>
<feature type="non-terminal residue" evidence="3">
    <location>
        <position position="119"/>
    </location>
</feature>
<evidence type="ECO:0000313" key="3">
    <source>
        <dbReference type="EMBL" id="KAI5408123.1"/>
    </source>
</evidence>
<evidence type="ECO:0000313" key="4">
    <source>
        <dbReference type="Proteomes" id="UP001058974"/>
    </source>
</evidence>
<dbReference type="EMBL" id="JAMSHJ010000005">
    <property type="protein sequence ID" value="KAI5408123.1"/>
    <property type="molecule type" value="Genomic_DNA"/>
</dbReference>
<name>A0A9D4WUV7_PEA</name>
<comment type="caution">
    <text evidence="3">The sequence shown here is derived from an EMBL/GenBank/DDBJ whole genome shotgun (WGS) entry which is preliminary data.</text>
</comment>
<feature type="chain" id="PRO_5038844643" evidence="2">
    <location>
        <begin position="20"/>
        <end position="119"/>
    </location>
</feature>
<gene>
    <name evidence="3" type="ORF">KIW84_054096</name>
</gene>